<dbReference type="KEGG" id="hna:Hneap_2049"/>
<evidence type="ECO:0000256" key="10">
    <source>
        <dbReference type="ARBA" id="ARBA00052328"/>
    </source>
</evidence>
<dbReference type="InterPro" id="IPR036320">
    <property type="entry name" value="Glycosyl_Trfase_fam3_N_dom_sf"/>
</dbReference>
<feature type="binding site" evidence="12">
    <location>
        <position position="175"/>
    </location>
    <ligand>
        <name>anthranilate</name>
        <dbReference type="ChEBI" id="CHEBI:16567"/>
        <label>2</label>
    </ligand>
</feature>
<feature type="binding site" evidence="12">
    <location>
        <position position="235"/>
    </location>
    <ligand>
        <name>Mg(2+)</name>
        <dbReference type="ChEBI" id="CHEBI:18420"/>
        <label>2</label>
    </ligand>
</feature>
<feature type="domain" description="Glycosyl transferase family 3" evidence="13">
    <location>
        <begin position="83"/>
        <end position="333"/>
    </location>
</feature>
<protein>
    <recommendedName>
        <fullName evidence="12">Anthranilate phosphoribosyltransferase</fullName>
        <ecNumber evidence="12">2.4.2.18</ecNumber>
    </recommendedName>
</protein>
<comment type="cofactor">
    <cofactor evidence="12">
        <name>Mg(2+)</name>
        <dbReference type="ChEBI" id="CHEBI:18420"/>
    </cofactor>
    <text evidence="12">Binds 2 magnesium ions per monomer.</text>
</comment>
<evidence type="ECO:0000256" key="3">
    <source>
        <dbReference type="ARBA" id="ARBA00022605"/>
    </source>
</evidence>
<comment type="subunit">
    <text evidence="2 12">Homodimer.</text>
</comment>
<comment type="catalytic activity">
    <reaction evidence="10 12">
        <text>N-(5-phospho-beta-D-ribosyl)anthranilate + diphosphate = 5-phospho-alpha-D-ribose 1-diphosphate + anthranilate</text>
        <dbReference type="Rhea" id="RHEA:11768"/>
        <dbReference type="ChEBI" id="CHEBI:16567"/>
        <dbReference type="ChEBI" id="CHEBI:18277"/>
        <dbReference type="ChEBI" id="CHEBI:33019"/>
        <dbReference type="ChEBI" id="CHEBI:58017"/>
        <dbReference type="EC" id="2.4.2.18"/>
    </reaction>
</comment>
<organism evidence="15 16">
    <name type="scientific">Halothiobacillus neapolitanus (strain ATCC 23641 / DSM 15147 / CIP 104769 / NCIMB 8539 / c2)</name>
    <name type="common">Thiobacillus neapolitanus</name>
    <dbReference type="NCBI Taxonomy" id="555778"/>
    <lineage>
        <taxon>Bacteria</taxon>
        <taxon>Pseudomonadati</taxon>
        <taxon>Pseudomonadota</taxon>
        <taxon>Gammaproteobacteria</taxon>
        <taxon>Chromatiales</taxon>
        <taxon>Halothiobacillaceae</taxon>
        <taxon>Halothiobacillus</taxon>
    </lineage>
</organism>
<dbReference type="OrthoDB" id="9806430at2"/>
<dbReference type="InterPro" id="IPR000312">
    <property type="entry name" value="Glycosyl_Trfase_fam3"/>
</dbReference>
<feature type="binding site" evidence="12">
    <location>
        <begin position="99"/>
        <end position="102"/>
    </location>
    <ligand>
        <name>5-phospho-alpha-D-ribose 1-diphosphate</name>
        <dbReference type="ChEBI" id="CHEBI:58017"/>
    </ligand>
</feature>
<evidence type="ECO:0000256" key="9">
    <source>
        <dbReference type="ARBA" id="ARBA00023141"/>
    </source>
</evidence>
<evidence type="ECO:0000256" key="7">
    <source>
        <dbReference type="ARBA" id="ARBA00022822"/>
    </source>
</evidence>
<dbReference type="Gene3D" id="1.20.970.10">
    <property type="entry name" value="Transferase, Pyrimidine Nucleoside Phosphorylase, Chain C"/>
    <property type="match status" value="1"/>
</dbReference>
<keyword evidence="8 12" id="KW-0460">Magnesium</keyword>
<dbReference type="PANTHER" id="PTHR43285">
    <property type="entry name" value="ANTHRANILATE PHOSPHORIBOSYLTRANSFERASE"/>
    <property type="match status" value="1"/>
</dbReference>
<dbReference type="InterPro" id="IPR005940">
    <property type="entry name" value="Anthranilate_Pribosyl_Tfrase"/>
</dbReference>
<dbReference type="FunFam" id="3.40.1030.10:FF:000002">
    <property type="entry name" value="Anthranilate phosphoribosyltransferase"/>
    <property type="match status" value="1"/>
</dbReference>
<dbReference type="eggNOG" id="COG0547">
    <property type="taxonomic scope" value="Bacteria"/>
</dbReference>
<dbReference type="Pfam" id="PF02885">
    <property type="entry name" value="Glycos_trans_3N"/>
    <property type="match status" value="1"/>
</dbReference>
<dbReference type="SUPFAM" id="SSF47648">
    <property type="entry name" value="Nucleoside phosphorylase/phosphoribosyltransferase N-terminal domain"/>
    <property type="match status" value="1"/>
</dbReference>
<dbReference type="Proteomes" id="UP000009102">
    <property type="component" value="Chromosome"/>
</dbReference>
<dbReference type="PANTHER" id="PTHR43285:SF2">
    <property type="entry name" value="ANTHRANILATE PHOSPHORIBOSYLTRANSFERASE"/>
    <property type="match status" value="1"/>
</dbReference>
<keyword evidence="3 12" id="KW-0028">Amino-acid biosynthesis</keyword>
<feature type="binding site" evidence="12">
    <location>
        <position position="129"/>
    </location>
    <ligand>
        <name>5-phospho-alpha-D-ribose 1-diphosphate</name>
        <dbReference type="ChEBI" id="CHEBI:58017"/>
    </ligand>
</feature>
<dbReference type="GO" id="GO:0005829">
    <property type="term" value="C:cytosol"/>
    <property type="evidence" value="ECO:0007669"/>
    <property type="project" value="TreeGrafter"/>
</dbReference>
<dbReference type="HOGENOM" id="CLU_034315_2_1_6"/>
<feature type="binding site" evidence="12">
    <location>
        <position position="120"/>
    </location>
    <ligand>
        <name>anthranilate</name>
        <dbReference type="ChEBI" id="CHEBI:16567"/>
        <label>1</label>
    </ligand>
</feature>
<dbReference type="EC" id="2.4.2.18" evidence="12"/>
<evidence type="ECO:0000313" key="16">
    <source>
        <dbReference type="Proteomes" id="UP000009102"/>
    </source>
</evidence>
<feature type="binding site" evidence="12">
    <location>
        <position position="235"/>
    </location>
    <ligand>
        <name>Mg(2+)</name>
        <dbReference type="ChEBI" id="CHEBI:18420"/>
        <label>1</label>
    </ligand>
</feature>
<dbReference type="InterPro" id="IPR017459">
    <property type="entry name" value="Glycosyl_Trfase_fam3_N_dom"/>
</dbReference>
<evidence type="ECO:0000256" key="11">
    <source>
        <dbReference type="ARBA" id="ARBA00061188"/>
    </source>
</evidence>
<dbReference type="UniPathway" id="UPA00035">
    <property type="reaction ID" value="UER00041"/>
</dbReference>
<keyword evidence="16" id="KW-1185">Reference proteome</keyword>
<dbReference type="RefSeq" id="WP_012824902.1">
    <property type="nucleotide sequence ID" value="NC_013422.1"/>
</dbReference>
<evidence type="ECO:0000256" key="4">
    <source>
        <dbReference type="ARBA" id="ARBA00022676"/>
    </source>
</evidence>
<reference evidence="15 16" key="1">
    <citation type="submission" date="2009-10" db="EMBL/GenBank/DDBJ databases">
        <title>Complete sequence of Halothiobacillus neapolitanus c2.</title>
        <authorList>
            <consortium name="US DOE Joint Genome Institute"/>
            <person name="Lucas S."/>
            <person name="Copeland A."/>
            <person name="Lapidus A."/>
            <person name="Glavina del Rio T."/>
            <person name="Tice H."/>
            <person name="Bruce D."/>
            <person name="Goodwin L."/>
            <person name="Pitluck S."/>
            <person name="Davenport K."/>
            <person name="Brettin T."/>
            <person name="Detter J.C."/>
            <person name="Han C."/>
            <person name="Tapia R."/>
            <person name="Larimer F."/>
            <person name="Land M."/>
            <person name="Hauser L."/>
            <person name="Kyrpides N."/>
            <person name="Mikhailova N."/>
            <person name="Kerfeld C."/>
            <person name="Cannon G."/>
            <person name="Heinhort S."/>
        </authorList>
    </citation>
    <scope>NUCLEOTIDE SEQUENCE [LARGE SCALE GENOMIC DNA]</scope>
    <source>
        <strain evidence="16">ATCC 23641 / c2</strain>
    </source>
</reference>
<dbReference type="Gene3D" id="3.40.1030.10">
    <property type="entry name" value="Nucleoside phosphorylase/phosphoribosyltransferase catalytic domain"/>
    <property type="match status" value="1"/>
</dbReference>
<feature type="domain" description="Glycosyl transferase family 3 N-terminal" evidence="14">
    <location>
        <begin position="13"/>
        <end position="74"/>
    </location>
</feature>
<feature type="binding site" evidence="12">
    <location>
        <position position="89"/>
    </location>
    <ligand>
        <name>5-phospho-alpha-D-ribose 1-diphosphate</name>
        <dbReference type="ChEBI" id="CHEBI:58017"/>
    </ligand>
</feature>
<evidence type="ECO:0000259" key="14">
    <source>
        <dbReference type="Pfam" id="PF02885"/>
    </source>
</evidence>
<dbReference type="STRING" id="555778.Hneap_2049"/>
<keyword evidence="6 12" id="KW-0479">Metal-binding</keyword>
<evidence type="ECO:0000256" key="1">
    <source>
        <dbReference type="ARBA" id="ARBA00004907"/>
    </source>
</evidence>
<feature type="binding site" evidence="12">
    <location>
        <position position="89"/>
    </location>
    <ligand>
        <name>anthranilate</name>
        <dbReference type="ChEBI" id="CHEBI:16567"/>
        <label>1</label>
    </ligand>
</feature>
<evidence type="ECO:0000259" key="13">
    <source>
        <dbReference type="Pfam" id="PF00591"/>
    </source>
</evidence>
<comment type="pathway">
    <text evidence="1 12">Amino-acid biosynthesis; L-tryptophan biosynthesis; L-tryptophan from chorismate: step 2/5.</text>
</comment>
<feature type="binding site" evidence="12">
    <location>
        <begin position="117"/>
        <end position="125"/>
    </location>
    <ligand>
        <name>5-phospho-alpha-D-ribose 1-diphosphate</name>
        <dbReference type="ChEBI" id="CHEBI:58017"/>
    </ligand>
</feature>
<comment type="similarity">
    <text evidence="12">Belongs to the anthranilate phosphoribosyltransferase family.</text>
</comment>
<dbReference type="HAMAP" id="MF_00211">
    <property type="entry name" value="TrpD"/>
    <property type="match status" value="1"/>
</dbReference>
<name>D0KVP0_HALNC</name>
<feature type="binding site" evidence="12">
    <location>
        <begin position="92"/>
        <end position="93"/>
    </location>
    <ligand>
        <name>5-phospho-alpha-D-ribose 1-diphosphate</name>
        <dbReference type="ChEBI" id="CHEBI:58017"/>
    </ligand>
</feature>
<evidence type="ECO:0000313" key="15">
    <source>
        <dbReference type="EMBL" id="ACX96870.1"/>
    </source>
</evidence>
<dbReference type="InterPro" id="IPR035902">
    <property type="entry name" value="Nuc_phospho_transferase"/>
</dbReference>
<dbReference type="GO" id="GO:0000162">
    <property type="term" value="P:L-tryptophan biosynthetic process"/>
    <property type="evidence" value="ECO:0007669"/>
    <property type="project" value="UniProtKB-UniRule"/>
</dbReference>
<proteinExistence type="inferred from homology"/>
<keyword evidence="5 12" id="KW-0808">Transferase</keyword>
<dbReference type="AlphaFoldDB" id="D0KVP0"/>
<comment type="similarity">
    <text evidence="11">In the C-terminal section; belongs to the anthranilate phosphoribosyltransferase family.</text>
</comment>
<dbReference type="NCBIfam" id="TIGR01245">
    <property type="entry name" value="trpD"/>
    <property type="match status" value="1"/>
</dbReference>
<dbReference type="GO" id="GO:0000287">
    <property type="term" value="F:magnesium ion binding"/>
    <property type="evidence" value="ECO:0007669"/>
    <property type="project" value="UniProtKB-UniRule"/>
</dbReference>
<keyword evidence="4 12" id="KW-0328">Glycosyltransferase</keyword>
<accession>D0KVP0</accession>
<dbReference type="Pfam" id="PF00591">
    <property type="entry name" value="Glycos_transf_3"/>
    <property type="match status" value="1"/>
</dbReference>
<gene>
    <name evidence="12" type="primary">trpD</name>
    <name evidence="15" type="ordered locus">Hneap_2049</name>
</gene>
<dbReference type="EMBL" id="CP001801">
    <property type="protein sequence ID" value="ACX96870.1"/>
    <property type="molecule type" value="Genomic_DNA"/>
</dbReference>
<comment type="caution">
    <text evidence="12">Lacks conserved residue(s) required for the propagation of feature annotation.</text>
</comment>
<evidence type="ECO:0000256" key="8">
    <source>
        <dbReference type="ARBA" id="ARBA00022842"/>
    </source>
</evidence>
<feature type="binding site" evidence="12">
    <location>
        <position position="234"/>
    </location>
    <ligand>
        <name>Mg(2+)</name>
        <dbReference type="ChEBI" id="CHEBI:18420"/>
        <label>2</label>
    </ligand>
</feature>
<comment type="function">
    <text evidence="12">Catalyzes the transfer of the phosphoribosyl group of 5-phosphorylribose-1-pyrophosphate (PRPP) to anthranilate to yield N-(5'-phosphoribosyl)-anthranilate (PRA).</text>
</comment>
<sequence>MEQQLDQELNISQAIALAVDRRDLSREDMRAVMRQIMSGGATPVQVAGFMVALRMKGETVDEITAAAEVMRELAVGVRVDVPNLVDIVGTGGDGSALFNVSTASGFVVAAAGGHVAKHGNRSITSKSGSADMLEAAGVALDVSADCVADCVRELGVGFMFAPKHHGSMRHAAVPRKELGVRTLFNVLGPLTNPANAPSMVLGVYAEQWLEPLAAVMRLLGARHVLVVHSHDGLDEISLAEATEVAELHEGKIHRYQITPEQFGIQRQPLASMVVDGPAQSVALIRAALGGTVGAVADMIALNAGSAIYAADLTETLAAGIARAQSILQTGAALAKLDALIAKTQACRNSTHD</sequence>
<evidence type="ECO:0000256" key="2">
    <source>
        <dbReference type="ARBA" id="ARBA00011738"/>
    </source>
</evidence>
<keyword evidence="9 12" id="KW-0057">Aromatic amino acid biosynthesis</keyword>
<evidence type="ECO:0000256" key="12">
    <source>
        <dbReference type="HAMAP-Rule" id="MF_00211"/>
    </source>
</evidence>
<dbReference type="GO" id="GO:0004048">
    <property type="term" value="F:anthranilate phosphoribosyltransferase activity"/>
    <property type="evidence" value="ECO:0007669"/>
    <property type="project" value="UniProtKB-UniRule"/>
</dbReference>
<dbReference type="SUPFAM" id="SSF52418">
    <property type="entry name" value="Nucleoside phosphorylase/phosphoribosyltransferase catalytic domain"/>
    <property type="match status" value="1"/>
</dbReference>
<feature type="binding site" evidence="12">
    <location>
        <position position="101"/>
    </location>
    <ligand>
        <name>Mg(2+)</name>
        <dbReference type="ChEBI" id="CHEBI:18420"/>
        <label>1</label>
    </ligand>
</feature>
<evidence type="ECO:0000256" key="6">
    <source>
        <dbReference type="ARBA" id="ARBA00022723"/>
    </source>
</evidence>
<dbReference type="FunFam" id="1.20.970.10:FF:000006">
    <property type="entry name" value="Anthranilate phosphoribosyltransferase"/>
    <property type="match status" value="1"/>
</dbReference>
<evidence type="ECO:0000256" key="5">
    <source>
        <dbReference type="ARBA" id="ARBA00022679"/>
    </source>
</evidence>
<keyword evidence="7 12" id="KW-0822">Tryptophan biosynthesis</keyword>